<dbReference type="Pfam" id="PF04892">
    <property type="entry name" value="VanZ"/>
    <property type="match status" value="1"/>
</dbReference>
<feature type="transmembrane region" description="Helical" evidence="1">
    <location>
        <begin position="57"/>
        <end position="78"/>
    </location>
</feature>
<evidence type="ECO:0000313" key="4">
    <source>
        <dbReference type="Proteomes" id="UP000249886"/>
    </source>
</evidence>
<dbReference type="RefSeq" id="WP_040432144.1">
    <property type="nucleotide sequence ID" value="NZ_CP050134.2"/>
</dbReference>
<dbReference type="AlphaFoldDB" id="A0A6H9XSF6"/>
<protein>
    <submittedName>
        <fullName evidence="3">Hypothetical membrane protein</fullName>
    </submittedName>
</protein>
<organism evidence="3 4">
    <name type="scientific">Corynebacterium matruchotii</name>
    <dbReference type="NCBI Taxonomy" id="43768"/>
    <lineage>
        <taxon>Bacteria</taxon>
        <taxon>Bacillati</taxon>
        <taxon>Actinomycetota</taxon>
        <taxon>Actinomycetes</taxon>
        <taxon>Mycobacteriales</taxon>
        <taxon>Corynebacteriaceae</taxon>
        <taxon>Corynebacterium</taxon>
    </lineage>
</organism>
<accession>A0A6H9XSF6</accession>
<evidence type="ECO:0000259" key="2">
    <source>
        <dbReference type="Pfam" id="PF04892"/>
    </source>
</evidence>
<dbReference type="Proteomes" id="UP000249886">
    <property type="component" value="Unassembled WGS sequence"/>
</dbReference>
<dbReference type="PANTHER" id="PTHR36834">
    <property type="entry name" value="MEMBRANE PROTEIN-RELATED"/>
    <property type="match status" value="1"/>
</dbReference>
<dbReference type="GeneID" id="84574668"/>
<gene>
    <name evidence="3" type="ORF">NCTC10254_00900</name>
</gene>
<keyword evidence="1" id="KW-0472">Membrane</keyword>
<dbReference type="InterPro" id="IPR006976">
    <property type="entry name" value="VanZ-like"/>
</dbReference>
<keyword evidence="1" id="KW-1133">Transmembrane helix</keyword>
<evidence type="ECO:0000313" key="3">
    <source>
        <dbReference type="EMBL" id="SPW24519.1"/>
    </source>
</evidence>
<dbReference type="EMBL" id="UARK01000001">
    <property type="protein sequence ID" value="SPW24519.1"/>
    <property type="molecule type" value="Genomic_DNA"/>
</dbReference>
<feature type="transmembrane region" description="Helical" evidence="1">
    <location>
        <begin position="143"/>
        <end position="163"/>
    </location>
</feature>
<proteinExistence type="predicted"/>
<keyword evidence="1" id="KW-0812">Transmembrane</keyword>
<feature type="transmembrane region" description="Helical" evidence="1">
    <location>
        <begin position="7"/>
        <end position="27"/>
    </location>
</feature>
<evidence type="ECO:0000256" key="1">
    <source>
        <dbReference type="SAM" id="Phobius"/>
    </source>
</evidence>
<reference evidence="3 4" key="1">
    <citation type="submission" date="2018-06" db="EMBL/GenBank/DDBJ databases">
        <authorList>
            <consortium name="Pathogen Informatics"/>
            <person name="Doyle S."/>
        </authorList>
    </citation>
    <scope>NUCLEOTIDE SEQUENCE [LARGE SCALE GENOMIC DNA]</scope>
    <source>
        <strain evidence="3 4">NCTC10254</strain>
    </source>
</reference>
<feature type="domain" description="VanZ-like" evidence="2">
    <location>
        <begin position="14"/>
        <end position="138"/>
    </location>
</feature>
<sequence length="182" mass="20754">MRQKLQYLALVSTMGMIVALTTLKIFYRIGKLWRPERQHARALELVPFDMFFSGKHWFYPLFETLGNISMFVPFGLMLYMVLPRSRSRRILTVVIAGFLFSLAIEVAQYVFSVGRTDIDDLICNTIGAYVGALFAHWFGPRWHLVWTVLALLAATAFIVLVFVSNVPCSTGLNAFCHLKEVP</sequence>
<feature type="transmembrane region" description="Helical" evidence="1">
    <location>
        <begin position="90"/>
        <end position="111"/>
    </location>
</feature>
<comment type="caution">
    <text evidence="3">The sequence shown here is derived from an EMBL/GenBank/DDBJ whole genome shotgun (WGS) entry which is preliminary data.</text>
</comment>
<dbReference type="PANTHER" id="PTHR36834:SF1">
    <property type="entry name" value="INTEGRAL MEMBRANE PROTEIN"/>
    <property type="match status" value="1"/>
</dbReference>
<dbReference type="InterPro" id="IPR053150">
    <property type="entry name" value="Teicoplanin_resist-assoc"/>
</dbReference>
<name>A0A6H9XSF6_9CORY</name>